<evidence type="ECO:0000313" key="2">
    <source>
        <dbReference type="Proteomes" id="UP000821845"/>
    </source>
</evidence>
<gene>
    <name evidence="1" type="ORF">HPB50_015425</name>
</gene>
<organism evidence="1 2">
    <name type="scientific">Hyalomma asiaticum</name>
    <name type="common">Tick</name>
    <dbReference type="NCBI Taxonomy" id="266040"/>
    <lineage>
        <taxon>Eukaryota</taxon>
        <taxon>Metazoa</taxon>
        <taxon>Ecdysozoa</taxon>
        <taxon>Arthropoda</taxon>
        <taxon>Chelicerata</taxon>
        <taxon>Arachnida</taxon>
        <taxon>Acari</taxon>
        <taxon>Parasitiformes</taxon>
        <taxon>Ixodida</taxon>
        <taxon>Ixodoidea</taxon>
        <taxon>Ixodidae</taxon>
        <taxon>Hyalomminae</taxon>
        <taxon>Hyalomma</taxon>
    </lineage>
</organism>
<protein>
    <submittedName>
        <fullName evidence="1">Uncharacterized protein</fullName>
    </submittedName>
</protein>
<keyword evidence="2" id="KW-1185">Reference proteome</keyword>
<proteinExistence type="predicted"/>
<reference evidence="1" key="1">
    <citation type="submission" date="2020-05" db="EMBL/GenBank/DDBJ databases">
        <title>Large-scale comparative analyses of tick genomes elucidate their genetic diversity and vector capacities.</title>
        <authorList>
            <person name="Jia N."/>
            <person name="Wang J."/>
            <person name="Shi W."/>
            <person name="Du L."/>
            <person name="Sun Y."/>
            <person name="Zhan W."/>
            <person name="Jiang J."/>
            <person name="Wang Q."/>
            <person name="Zhang B."/>
            <person name="Ji P."/>
            <person name="Sakyi L.B."/>
            <person name="Cui X."/>
            <person name="Yuan T."/>
            <person name="Jiang B."/>
            <person name="Yang W."/>
            <person name="Lam T.T.-Y."/>
            <person name="Chang Q."/>
            <person name="Ding S."/>
            <person name="Wang X."/>
            <person name="Zhu J."/>
            <person name="Ruan X."/>
            <person name="Zhao L."/>
            <person name="Wei J."/>
            <person name="Que T."/>
            <person name="Du C."/>
            <person name="Cheng J."/>
            <person name="Dai P."/>
            <person name="Han X."/>
            <person name="Huang E."/>
            <person name="Gao Y."/>
            <person name="Liu J."/>
            <person name="Shao H."/>
            <person name="Ye R."/>
            <person name="Li L."/>
            <person name="Wei W."/>
            <person name="Wang X."/>
            <person name="Wang C."/>
            <person name="Yang T."/>
            <person name="Huo Q."/>
            <person name="Li W."/>
            <person name="Guo W."/>
            <person name="Chen H."/>
            <person name="Zhou L."/>
            <person name="Ni X."/>
            <person name="Tian J."/>
            <person name="Zhou Y."/>
            <person name="Sheng Y."/>
            <person name="Liu T."/>
            <person name="Pan Y."/>
            <person name="Xia L."/>
            <person name="Li J."/>
            <person name="Zhao F."/>
            <person name="Cao W."/>
        </authorList>
    </citation>
    <scope>NUCLEOTIDE SEQUENCE</scope>
    <source>
        <strain evidence="1">Hyas-2018</strain>
    </source>
</reference>
<comment type="caution">
    <text evidence="1">The sequence shown here is derived from an EMBL/GenBank/DDBJ whole genome shotgun (WGS) entry which is preliminary data.</text>
</comment>
<dbReference type="Proteomes" id="UP000821845">
    <property type="component" value="Chromosome 4"/>
</dbReference>
<evidence type="ECO:0000313" key="1">
    <source>
        <dbReference type="EMBL" id="KAH6933477.1"/>
    </source>
</evidence>
<sequence length="197" mass="22609">MQLLAHFGGTPYESVEEAEVARDFYCQQCETIRILREEFVLKLKQETERCKLAVVNVTAVLEEEISMTKKEQERIEVLLKVLKNEQDRTQPCLPQRLLQKLSDKAEMTTEPPIGMQSSVKAKDGSTGPGKQPWVPSDRSKVCSLHFKQDDYREGLKMRKSKPDAIPSLFPSYPAYMQEPLPKKRKVVKRVLAQGCRQ</sequence>
<name>A0ACB7SHE2_HYAAI</name>
<accession>A0ACB7SHE2</accession>
<dbReference type="EMBL" id="CM023484">
    <property type="protein sequence ID" value="KAH6933477.1"/>
    <property type="molecule type" value="Genomic_DNA"/>
</dbReference>